<comment type="similarity">
    <text evidence="1">Belongs to the glycogen phosphorylase family.</text>
</comment>
<gene>
    <name evidence="2" type="ORF">UT06_C0008G0001</name>
</gene>
<name>A0A0G0KZL4_9BACT</name>
<dbReference type="EMBL" id="LBVJ01000008">
    <property type="protein sequence ID" value="KKQ84177.1"/>
    <property type="molecule type" value="Genomic_DNA"/>
</dbReference>
<reference evidence="2 3" key="1">
    <citation type="journal article" date="2015" name="Nature">
        <title>rRNA introns, odd ribosomes, and small enigmatic genomes across a large radiation of phyla.</title>
        <authorList>
            <person name="Brown C.T."/>
            <person name="Hug L.A."/>
            <person name="Thomas B.C."/>
            <person name="Sharon I."/>
            <person name="Castelle C.J."/>
            <person name="Singh A."/>
            <person name="Wilkins M.J."/>
            <person name="Williams K.H."/>
            <person name="Banfield J.F."/>
        </authorList>
    </citation>
    <scope>NUCLEOTIDE SEQUENCE [LARGE SCALE GENOMIC DNA]</scope>
</reference>
<dbReference type="Proteomes" id="UP000034710">
    <property type="component" value="Unassembled WGS sequence"/>
</dbReference>
<evidence type="ECO:0000313" key="2">
    <source>
        <dbReference type="EMBL" id="KKQ84177.1"/>
    </source>
</evidence>
<dbReference type="NCBIfam" id="TIGR02094">
    <property type="entry name" value="more_P_ylases"/>
    <property type="match status" value="1"/>
</dbReference>
<dbReference type="InterPro" id="IPR011834">
    <property type="entry name" value="Agluc_phsphrylas"/>
</dbReference>
<dbReference type="GO" id="GO:0008184">
    <property type="term" value="F:glycogen phosphorylase activity"/>
    <property type="evidence" value="ECO:0007669"/>
    <property type="project" value="InterPro"/>
</dbReference>
<dbReference type="PANTHER" id="PTHR42655">
    <property type="entry name" value="GLYCOGEN PHOSPHORYLASE"/>
    <property type="match status" value="1"/>
</dbReference>
<comment type="caution">
    <text evidence="2">The sequence shown here is derived from an EMBL/GenBank/DDBJ whole genome shotgun (WGS) entry which is preliminary data.</text>
</comment>
<dbReference type="InterPro" id="IPR000811">
    <property type="entry name" value="Glyco_trans_35"/>
</dbReference>
<dbReference type="PANTHER" id="PTHR42655:SF1">
    <property type="entry name" value="GLYCOGEN PHOSPHORYLASE"/>
    <property type="match status" value="1"/>
</dbReference>
<evidence type="ECO:0000256" key="1">
    <source>
        <dbReference type="ARBA" id="ARBA00006047"/>
    </source>
</evidence>
<dbReference type="Pfam" id="PF00343">
    <property type="entry name" value="Phosphorylase"/>
    <property type="match status" value="1"/>
</dbReference>
<accession>A0A0G0KZL4</accession>
<dbReference type="InterPro" id="IPR052182">
    <property type="entry name" value="Glycogen/Maltodextrin_Phosph"/>
</dbReference>
<sequence length="239" mass="26956">MTAQDSPVAFFCAEFGIDSDLPTYSGGLGVLASDIISEAADQEFPMVGVGILYKGKEFVQHITGEGKEEQRDSQFDHDTSFLRQTTTNGKPVIITLLIANEEVKIKSYHIRLGDKTTLYFLSTDVDGNPPEWISDMDTLYRGDINSQIRQQILLGIGGMKLLESLNINPQIFHINEGRPGFLIWELAKNISEKEGLTFEEAWKKAKTMIVYTNHTLVRAGNLEYPIEQIRNWAKYFAED</sequence>
<protein>
    <submittedName>
        <fullName evidence="2">Phosphorylase</fullName>
    </submittedName>
</protein>
<feature type="non-terminal residue" evidence="2">
    <location>
        <position position="239"/>
    </location>
</feature>
<proteinExistence type="inferred from homology"/>
<dbReference type="GO" id="GO:0005975">
    <property type="term" value="P:carbohydrate metabolic process"/>
    <property type="evidence" value="ECO:0007669"/>
    <property type="project" value="InterPro"/>
</dbReference>
<dbReference type="AlphaFoldDB" id="A0A0G0KZL4"/>
<dbReference type="SUPFAM" id="SSF53756">
    <property type="entry name" value="UDP-Glycosyltransferase/glycogen phosphorylase"/>
    <property type="match status" value="1"/>
</dbReference>
<dbReference type="Gene3D" id="3.40.50.2000">
    <property type="entry name" value="Glycogen Phosphorylase B"/>
    <property type="match status" value="2"/>
</dbReference>
<dbReference type="GO" id="GO:0030170">
    <property type="term" value="F:pyridoxal phosphate binding"/>
    <property type="evidence" value="ECO:0007669"/>
    <property type="project" value="InterPro"/>
</dbReference>
<organism evidence="2 3">
    <name type="scientific">Candidatus Woesebacteria bacterium GW2011_GWA1_38_8</name>
    <dbReference type="NCBI Taxonomy" id="1618547"/>
    <lineage>
        <taxon>Bacteria</taxon>
        <taxon>Candidatus Woeseibacteriota</taxon>
    </lineage>
</organism>
<evidence type="ECO:0000313" key="3">
    <source>
        <dbReference type="Proteomes" id="UP000034710"/>
    </source>
</evidence>